<feature type="binding site" evidence="9">
    <location>
        <begin position="9"/>
        <end position="10"/>
    </location>
    <ligand>
        <name>ATP</name>
        <dbReference type="ChEBI" id="CHEBI:30616"/>
    </ligand>
</feature>
<comment type="similarity">
    <text evidence="9">Belongs to the bacterial CoaD family.</text>
</comment>
<keyword evidence="6 9" id="KW-0460">Magnesium</keyword>
<protein>
    <recommendedName>
        <fullName evidence="9">Phosphopantetheine adenylyltransferase</fullName>
        <ecNumber evidence="9">2.7.7.3</ecNumber>
    </recommendedName>
    <alternativeName>
        <fullName evidence="9">Dephospho-CoA pyrophosphorylase</fullName>
    </alternativeName>
    <alternativeName>
        <fullName evidence="9">Pantetheine-phosphate adenylyltransferase</fullName>
        <shortName evidence="9">PPAT</shortName>
    </alternativeName>
</protein>
<keyword evidence="4 9" id="KW-0547">Nucleotide-binding</keyword>
<dbReference type="EMBL" id="JAUHJQ010000002">
    <property type="protein sequence ID" value="MDN4172821.1"/>
    <property type="molecule type" value="Genomic_DNA"/>
</dbReference>
<accession>A0ABT8FDT5</accession>
<feature type="binding site" evidence="9">
    <location>
        <position position="17"/>
    </location>
    <ligand>
        <name>ATP</name>
        <dbReference type="ChEBI" id="CHEBI:30616"/>
    </ligand>
</feature>
<evidence type="ECO:0000256" key="5">
    <source>
        <dbReference type="ARBA" id="ARBA00022840"/>
    </source>
</evidence>
<dbReference type="SUPFAM" id="SSF52374">
    <property type="entry name" value="Nucleotidylyl transferase"/>
    <property type="match status" value="1"/>
</dbReference>
<dbReference type="CDD" id="cd02163">
    <property type="entry name" value="PPAT"/>
    <property type="match status" value="1"/>
</dbReference>
<dbReference type="HAMAP" id="MF_00151">
    <property type="entry name" value="PPAT_bact"/>
    <property type="match status" value="1"/>
</dbReference>
<dbReference type="NCBIfam" id="TIGR01510">
    <property type="entry name" value="coaD_prev_kdtB"/>
    <property type="match status" value="1"/>
</dbReference>
<evidence type="ECO:0000256" key="4">
    <source>
        <dbReference type="ARBA" id="ARBA00022741"/>
    </source>
</evidence>
<dbReference type="PANTHER" id="PTHR21342">
    <property type="entry name" value="PHOSPHOPANTETHEINE ADENYLYLTRANSFERASE"/>
    <property type="match status" value="1"/>
</dbReference>
<comment type="cofactor">
    <cofactor evidence="9">
        <name>Mg(2+)</name>
        <dbReference type="ChEBI" id="CHEBI:18420"/>
    </cofactor>
</comment>
<evidence type="ECO:0000313" key="11">
    <source>
        <dbReference type="EMBL" id="MDN4172821.1"/>
    </source>
</evidence>
<evidence type="ECO:0000256" key="6">
    <source>
        <dbReference type="ARBA" id="ARBA00022842"/>
    </source>
</evidence>
<dbReference type="RefSeq" id="WP_300951742.1">
    <property type="nucleotide sequence ID" value="NZ_JAUHJQ010000002.1"/>
</dbReference>
<comment type="function">
    <text evidence="9">Reversibly transfers an adenylyl group from ATP to 4'-phosphopantetheine, yielding dephospho-CoA (dPCoA) and pyrophosphate.</text>
</comment>
<feature type="binding site" evidence="9">
    <location>
        <position position="41"/>
    </location>
    <ligand>
        <name>substrate</name>
    </ligand>
</feature>
<dbReference type="InterPro" id="IPR014729">
    <property type="entry name" value="Rossmann-like_a/b/a_fold"/>
</dbReference>
<keyword evidence="2 9" id="KW-0808">Transferase</keyword>
<dbReference type="PANTHER" id="PTHR21342:SF1">
    <property type="entry name" value="PHOSPHOPANTETHEINE ADENYLYLTRANSFERASE"/>
    <property type="match status" value="1"/>
</dbReference>
<evidence type="ECO:0000256" key="9">
    <source>
        <dbReference type="HAMAP-Rule" id="MF_00151"/>
    </source>
</evidence>
<evidence type="ECO:0000256" key="1">
    <source>
        <dbReference type="ARBA" id="ARBA00022490"/>
    </source>
</evidence>
<sequence>MRRAVCPGSFDPVTRGHLDVVRRAAGLFDEVVVAVGTNPSKNRLFEPDERLAMLERACAEWDNVRVDGFRGLLTTYCQDNDVVAIVKGLRGAGDFEYELPMAHMNSSLTGVDTVFLPTDPQWSFLSSSLVKEVAGLGGDVSAFVPDFVLERLTERLAERQAERRTRGA</sequence>
<dbReference type="NCBIfam" id="TIGR00125">
    <property type="entry name" value="cyt_tran_rel"/>
    <property type="match status" value="1"/>
</dbReference>
<keyword evidence="1 9" id="KW-0963">Cytoplasm</keyword>
<comment type="catalytic activity">
    <reaction evidence="8 9">
        <text>(R)-4'-phosphopantetheine + ATP + H(+) = 3'-dephospho-CoA + diphosphate</text>
        <dbReference type="Rhea" id="RHEA:19801"/>
        <dbReference type="ChEBI" id="CHEBI:15378"/>
        <dbReference type="ChEBI" id="CHEBI:30616"/>
        <dbReference type="ChEBI" id="CHEBI:33019"/>
        <dbReference type="ChEBI" id="CHEBI:57328"/>
        <dbReference type="ChEBI" id="CHEBI:61723"/>
        <dbReference type="EC" id="2.7.7.3"/>
    </reaction>
</comment>
<reference evidence="11" key="1">
    <citation type="submission" date="2023-06" db="EMBL/GenBank/DDBJ databases">
        <title>Draft genome sequence of Nocardioides sp. SOB77.</title>
        <authorList>
            <person name="Zhang G."/>
        </authorList>
    </citation>
    <scope>NUCLEOTIDE SEQUENCE</scope>
    <source>
        <strain evidence="11">SOB77</strain>
    </source>
</reference>
<feature type="domain" description="Cytidyltransferase-like" evidence="10">
    <location>
        <begin position="5"/>
        <end position="132"/>
    </location>
</feature>
<dbReference type="PRINTS" id="PR01020">
    <property type="entry name" value="LPSBIOSNTHSS"/>
</dbReference>
<feature type="binding site" evidence="9">
    <location>
        <position position="98"/>
    </location>
    <ligand>
        <name>ATP</name>
        <dbReference type="ChEBI" id="CHEBI:30616"/>
    </ligand>
</feature>
<dbReference type="GO" id="GO:0004595">
    <property type="term" value="F:pantetheine-phosphate adenylyltransferase activity"/>
    <property type="evidence" value="ECO:0007669"/>
    <property type="project" value="UniProtKB-EC"/>
</dbReference>
<evidence type="ECO:0000256" key="8">
    <source>
        <dbReference type="ARBA" id="ARBA00029346"/>
    </source>
</evidence>
<feature type="site" description="Transition state stabilizer" evidence="9">
    <location>
        <position position="17"/>
    </location>
</feature>
<keyword evidence="7 9" id="KW-0173">Coenzyme A biosynthesis</keyword>
<keyword evidence="5 9" id="KW-0067">ATP-binding</keyword>
<keyword evidence="12" id="KW-1185">Reference proteome</keyword>
<comment type="pathway">
    <text evidence="9">Cofactor biosynthesis; coenzyme A biosynthesis; CoA from (R)-pantothenate: step 4/5.</text>
</comment>
<dbReference type="Proteomes" id="UP001168620">
    <property type="component" value="Unassembled WGS sequence"/>
</dbReference>
<dbReference type="InterPro" id="IPR004821">
    <property type="entry name" value="Cyt_trans-like"/>
</dbReference>
<evidence type="ECO:0000256" key="2">
    <source>
        <dbReference type="ARBA" id="ARBA00022679"/>
    </source>
</evidence>
<comment type="caution">
    <text evidence="11">The sequence shown here is derived from an EMBL/GenBank/DDBJ whole genome shotgun (WGS) entry which is preliminary data.</text>
</comment>
<evidence type="ECO:0000313" key="12">
    <source>
        <dbReference type="Proteomes" id="UP001168620"/>
    </source>
</evidence>
<dbReference type="InterPro" id="IPR001980">
    <property type="entry name" value="PPAT"/>
</dbReference>
<feature type="binding site" evidence="9">
    <location>
        <begin position="122"/>
        <end position="128"/>
    </location>
    <ligand>
        <name>ATP</name>
        <dbReference type="ChEBI" id="CHEBI:30616"/>
    </ligand>
</feature>
<comment type="subcellular location">
    <subcellularLocation>
        <location evidence="9">Cytoplasm</location>
    </subcellularLocation>
</comment>
<organism evidence="11 12">
    <name type="scientific">Nocardioides oceani</name>
    <dbReference type="NCBI Taxonomy" id="3058369"/>
    <lineage>
        <taxon>Bacteria</taxon>
        <taxon>Bacillati</taxon>
        <taxon>Actinomycetota</taxon>
        <taxon>Actinomycetes</taxon>
        <taxon>Propionibacteriales</taxon>
        <taxon>Nocardioidaceae</taxon>
        <taxon>Nocardioides</taxon>
    </lineage>
</organism>
<keyword evidence="3 9" id="KW-0548">Nucleotidyltransferase</keyword>
<feature type="binding site" evidence="9">
    <location>
        <begin position="88"/>
        <end position="90"/>
    </location>
    <ligand>
        <name>ATP</name>
        <dbReference type="ChEBI" id="CHEBI:30616"/>
    </ligand>
</feature>
<dbReference type="Pfam" id="PF01467">
    <property type="entry name" value="CTP_transf_like"/>
    <property type="match status" value="1"/>
</dbReference>
<proteinExistence type="inferred from homology"/>
<gene>
    <name evidence="9 11" type="primary">coaD</name>
    <name evidence="11" type="ORF">QWY28_07715</name>
</gene>
<name>A0ABT8FDT5_9ACTN</name>
<dbReference type="Gene3D" id="3.40.50.620">
    <property type="entry name" value="HUPs"/>
    <property type="match status" value="1"/>
</dbReference>
<comment type="subunit">
    <text evidence="9">Homohexamer.</text>
</comment>
<feature type="binding site" evidence="9">
    <location>
        <position position="73"/>
    </location>
    <ligand>
        <name>substrate</name>
    </ligand>
</feature>
<evidence type="ECO:0000256" key="7">
    <source>
        <dbReference type="ARBA" id="ARBA00022993"/>
    </source>
</evidence>
<evidence type="ECO:0000259" key="10">
    <source>
        <dbReference type="Pfam" id="PF01467"/>
    </source>
</evidence>
<feature type="binding site" evidence="9">
    <location>
        <position position="9"/>
    </location>
    <ligand>
        <name>substrate</name>
    </ligand>
</feature>
<feature type="binding site" evidence="9">
    <location>
        <position position="87"/>
    </location>
    <ligand>
        <name>substrate</name>
    </ligand>
</feature>
<evidence type="ECO:0000256" key="3">
    <source>
        <dbReference type="ARBA" id="ARBA00022695"/>
    </source>
</evidence>
<dbReference type="EC" id="2.7.7.3" evidence="9"/>